<sequence>MIVDAQMWQAYCDPYFRFERDIEYQNFAIITAWNPGSVWVSTQENHRNNRHLAAEIGHTCCISVDVGNHDFSWSEASFAASISQSQALELGRKYGQNAIYYVEREKLYLLSCLDKKQPRVLLGDWRPRCR</sequence>
<evidence type="ECO:0008006" key="3">
    <source>
        <dbReference type="Google" id="ProtNLM"/>
    </source>
</evidence>
<dbReference type="AlphaFoldDB" id="E8LNR5"/>
<dbReference type="OrthoDB" id="5604578at2"/>
<proteinExistence type="predicted"/>
<dbReference type="eggNOG" id="ENOG5033AYA">
    <property type="taxonomic scope" value="Bacteria"/>
</dbReference>
<dbReference type="RefSeq" id="WP_006877477.1">
    <property type="nucleotide sequence ID" value="NZ_AEVS01000007.1"/>
</dbReference>
<reference evidence="1 2" key="1">
    <citation type="journal article" date="2012" name="Int. J. Syst. Evol. Microbiol.">
        <title>Vibrio caribbeanicus sp. nov., isolated from the marine sponge Scleritoderma cyanea.</title>
        <authorList>
            <person name="Hoffmann M."/>
            <person name="Monday S.R."/>
            <person name="Allard M.W."/>
            <person name="Strain E.A."/>
            <person name="Whittaker P."/>
            <person name="Naum M."/>
            <person name="McCarthy P.J."/>
            <person name="Lopez J.V."/>
            <person name="Fischer M."/>
            <person name="Brown E.W."/>
        </authorList>
    </citation>
    <scope>NUCLEOTIDE SEQUENCE [LARGE SCALE GENOMIC DNA]</scope>
    <source>
        <strain evidence="1 2">LMG 20546</strain>
    </source>
</reference>
<keyword evidence="2" id="KW-1185">Reference proteome</keyword>
<dbReference type="Proteomes" id="UP000004371">
    <property type="component" value="Unassembled WGS sequence"/>
</dbReference>
<evidence type="ECO:0000313" key="1">
    <source>
        <dbReference type="EMBL" id="EGA67617.1"/>
    </source>
</evidence>
<dbReference type="InterPro" id="IPR021710">
    <property type="entry name" value="DUF3293"/>
</dbReference>
<protein>
    <recommendedName>
        <fullName evidence="3">DUF3293 domain-containing protein</fullName>
    </recommendedName>
</protein>
<organism evidence="1 2">
    <name type="scientific">Vibrio brasiliensis LMG 20546</name>
    <dbReference type="NCBI Taxonomy" id="945543"/>
    <lineage>
        <taxon>Bacteria</taxon>
        <taxon>Pseudomonadati</taxon>
        <taxon>Pseudomonadota</taxon>
        <taxon>Gammaproteobacteria</taxon>
        <taxon>Vibrionales</taxon>
        <taxon>Vibrionaceae</taxon>
        <taxon>Vibrio</taxon>
        <taxon>Vibrio oreintalis group</taxon>
    </lineage>
</organism>
<accession>E8LNR5</accession>
<name>E8LNR5_9VIBR</name>
<dbReference type="EMBL" id="AEVS01000007">
    <property type="protein sequence ID" value="EGA67617.1"/>
    <property type="molecule type" value="Genomic_DNA"/>
</dbReference>
<gene>
    <name evidence="1" type="ORF">VIBR0546_04619</name>
</gene>
<dbReference type="Pfam" id="PF11697">
    <property type="entry name" value="DUF3293"/>
    <property type="match status" value="1"/>
</dbReference>
<evidence type="ECO:0000313" key="2">
    <source>
        <dbReference type="Proteomes" id="UP000004371"/>
    </source>
</evidence>
<dbReference type="STRING" id="945543.VIBR0546_04619"/>
<comment type="caution">
    <text evidence="1">The sequence shown here is derived from an EMBL/GenBank/DDBJ whole genome shotgun (WGS) entry which is preliminary data.</text>
</comment>